<evidence type="ECO:0000256" key="4">
    <source>
        <dbReference type="ARBA" id="ARBA00022857"/>
    </source>
</evidence>
<dbReference type="PRINTS" id="PR00079">
    <property type="entry name" value="G6PDHDRGNASE"/>
</dbReference>
<reference evidence="11" key="1">
    <citation type="submission" date="2016-10" db="EMBL/GenBank/DDBJ databases">
        <authorList>
            <person name="Varghese N."/>
            <person name="Submissions S."/>
        </authorList>
    </citation>
    <scope>NUCLEOTIDE SEQUENCE [LARGE SCALE GENOMIC DNA]</scope>
    <source>
        <strain evidence="11">CGMCC 1.9227</strain>
    </source>
</reference>
<keyword evidence="3 7" id="KW-0313">Glucose metabolism</keyword>
<evidence type="ECO:0000256" key="5">
    <source>
        <dbReference type="ARBA" id="ARBA00023002"/>
    </source>
</evidence>
<dbReference type="NCBIfam" id="TIGR00871">
    <property type="entry name" value="zwf"/>
    <property type="match status" value="1"/>
</dbReference>
<dbReference type="SUPFAM" id="SSF51735">
    <property type="entry name" value="NAD(P)-binding Rossmann-fold domains"/>
    <property type="match status" value="1"/>
</dbReference>
<evidence type="ECO:0000313" key="10">
    <source>
        <dbReference type="EMBL" id="SFF01309.1"/>
    </source>
</evidence>
<dbReference type="GO" id="GO:0050661">
    <property type="term" value="F:NADP binding"/>
    <property type="evidence" value="ECO:0007669"/>
    <property type="project" value="UniProtKB-UniRule"/>
</dbReference>
<accession>A0A1I2F8N2</accession>
<dbReference type="AlphaFoldDB" id="A0A1I2F8N2"/>
<protein>
    <recommendedName>
        <fullName evidence="7">Glucose-6-phosphate 1-dehydrogenase</fullName>
        <shortName evidence="7">G6PD</shortName>
        <ecNumber evidence="7">1.1.1.49</ecNumber>
    </recommendedName>
</protein>
<dbReference type="NCBIfam" id="NF009492">
    <property type="entry name" value="PRK12853.1-3"/>
    <property type="match status" value="1"/>
</dbReference>
<gene>
    <name evidence="7" type="primary">zwf</name>
    <name evidence="10" type="ORF">SAMN04488131_10765</name>
</gene>
<dbReference type="Gene3D" id="3.30.360.10">
    <property type="entry name" value="Dihydrodipicolinate Reductase, domain 2"/>
    <property type="match status" value="1"/>
</dbReference>
<dbReference type="GO" id="GO:0006006">
    <property type="term" value="P:glucose metabolic process"/>
    <property type="evidence" value="ECO:0007669"/>
    <property type="project" value="UniProtKB-KW"/>
</dbReference>
<proteinExistence type="inferred from homology"/>
<comment type="function">
    <text evidence="7">Catalyzes the oxidation of glucose 6-phosphate to 6-phosphogluconolactone.</text>
</comment>
<evidence type="ECO:0000259" key="8">
    <source>
        <dbReference type="Pfam" id="PF00479"/>
    </source>
</evidence>
<feature type="domain" description="Glucose-6-phosphate dehydrogenase NAD-binding" evidence="8">
    <location>
        <begin position="13"/>
        <end position="195"/>
    </location>
</feature>
<organism evidence="10 11">
    <name type="scientific">Flavobacterium xueshanense</name>
    <dbReference type="NCBI Taxonomy" id="935223"/>
    <lineage>
        <taxon>Bacteria</taxon>
        <taxon>Pseudomonadati</taxon>
        <taxon>Bacteroidota</taxon>
        <taxon>Flavobacteriia</taxon>
        <taxon>Flavobacteriales</taxon>
        <taxon>Flavobacteriaceae</taxon>
        <taxon>Flavobacterium</taxon>
    </lineage>
</organism>
<evidence type="ECO:0000259" key="9">
    <source>
        <dbReference type="Pfam" id="PF02781"/>
    </source>
</evidence>
<dbReference type="Gene3D" id="3.40.50.720">
    <property type="entry name" value="NAD(P)-binding Rossmann-like Domain"/>
    <property type="match status" value="1"/>
</dbReference>
<feature type="binding site" evidence="7">
    <location>
        <position position="348"/>
    </location>
    <ligand>
        <name>substrate</name>
    </ligand>
</feature>
<feature type="binding site" evidence="7">
    <location>
        <position position="190"/>
    </location>
    <ligand>
        <name>substrate</name>
    </ligand>
</feature>
<dbReference type="Pfam" id="PF00479">
    <property type="entry name" value="G6PD_N"/>
    <property type="match status" value="1"/>
</dbReference>
<dbReference type="EMBL" id="FONQ01000007">
    <property type="protein sequence ID" value="SFF01309.1"/>
    <property type="molecule type" value="Genomic_DNA"/>
</dbReference>
<dbReference type="PIRSF" id="PIRSF000110">
    <property type="entry name" value="G6PD"/>
    <property type="match status" value="1"/>
</dbReference>
<feature type="active site" description="Proton acceptor" evidence="7">
    <location>
        <position position="248"/>
    </location>
</feature>
<feature type="binding site" evidence="7">
    <location>
        <position position="156"/>
    </location>
    <ligand>
        <name>NADP(+)</name>
        <dbReference type="ChEBI" id="CHEBI:58349"/>
    </ligand>
</feature>
<feature type="binding site" evidence="7">
    <location>
        <begin position="16"/>
        <end position="23"/>
    </location>
    <ligand>
        <name>NADP(+)</name>
        <dbReference type="ChEBI" id="CHEBI:58349"/>
    </ligand>
</feature>
<feature type="binding site" evidence="7">
    <location>
        <position position="353"/>
    </location>
    <ligand>
        <name>substrate</name>
    </ligand>
</feature>
<comment type="similarity">
    <text evidence="2 7">Belongs to the glucose-6-phosphate dehydrogenase family.</text>
</comment>
<dbReference type="HAMAP" id="MF_00966">
    <property type="entry name" value="G6PD"/>
    <property type="match status" value="1"/>
</dbReference>
<sequence>MNNVNTIKPTIIVVFGATGDLAKRKLFPAFYNLYLDGRMPEKFKILALGRAERSDALYRNHVSENLIAFSRNKIASTEAYQQFASHINYLQNDIDHEESYQIMKQKLDAIDLSFGERANRLFYLSIAPSFIETITNNIKKMDLAANPAQDRIIIEKPFGYNKSSAMLLNELLSQTFKEEQIYRIDHYLGKETVQNILAFRFGNSMFEPLWNRNFIDSVQITVAEEVGVEDRGGFYEDAGALRDMIQNHLMQILTMVAMEAPTSLQADEIRNRKADVLKAIRRITPEEVKHYTVRGQYDKASIKGKPVSGYLQEKGVVANSNTETFVAMKFYLDNWRWQGVPFYVRTGKRMKEKQSSIVIQFKPVPHSTFSFGKEGMMPNRLIINIQPAMDIRLQFMTKKPGLSLSLKPAEMVFDYFSCSTQSPEAYETLVLDALLGDPTLFMRSDQVEEAWDVVTTIQEAWENDKFSSLYKYEAGGWGPEEANKLLARQGHEWASNSLNDVELEEKEVADGKYF</sequence>
<feature type="binding site" evidence="7">
    <location>
        <position position="50"/>
    </location>
    <ligand>
        <name>NADP(+)</name>
        <dbReference type="ChEBI" id="CHEBI:58349"/>
    </ligand>
</feature>
<dbReference type="EC" id="1.1.1.49" evidence="7"/>
<dbReference type="InterPro" id="IPR036291">
    <property type="entry name" value="NAD(P)-bd_dom_sf"/>
</dbReference>
<dbReference type="RefSeq" id="WP_091204870.1">
    <property type="nucleotide sequence ID" value="NZ_FONQ01000007.1"/>
</dbReference>
<feature type="domain" description="Glucose-6-phosphate dehydrogenase C-terminal" evidence="9">
    <location>
        <begin position="197"/>
        <end position="493"/>
    </location>
</feature>
<evidence type="ECO:0000256" key="1">
    <source>
        <dbReference type="ARBA" id="ARBA00004937"/>
    </source>
</evidence>
<dbReference type="STRING" id="935223.SAMN04488131_10765"/>
<dbReference type="InterPro" id="IPR022675">
    <property type="entry name" value="G6P_DH_C"/>
</dbReference>
<comment type="catalytic activity">
    <reaction evidence="7">
        <text>D-glucose 6-phosphate + NADP(+) = 6-phospho-D-glucono-1,5-lactone + NADPH + H(+)</text>
        <dbReference type="Rhea" id="RHEA:15841"/>
        <dbReference type="ChEBI" id="CHEBI:15378"/>
        <dbReference type="ChEBI" id="CHEBI:57783"/>
        <dbReference type="ChEBI" id="CHEBI:57955"/>
        <dbReference type="ChEBI" id="CHEBI:58349"/>
        <dbReference type="ChEBI" id="CHEBI:61548"/>
        <dbReference type="EC" id="1.1.1.49"/>
    </reaction>
</comment>
<evidence type="ECO:0000256" key="6">
    <source>
        <dbReference type="ARBA" id="ARBA00023277"/>
    </source>
</evidence>
<feature type="binding site" evidence="7">
    <location>
        <position position="224"/>
    </location>
    <ligand>
        <name>substrate</name>
    </ligand>
</feature>
<dbReference type="PROSITE" id="PS00069">
    <property type="entry name" value="G6P_DEHYDROGENASE"/>
    <property type="match status" value="1"/>
</dbReference>
<dbReference type="InterPro" id="IPR022674">
    <property type="entry name" value="G6P_DH_NAD-bd"/>
</dbReference>
<evidence type="ECO:0000256" key="3">
    <source>
        <dbReference type="ARBA" id="ARBA00022526"/>
    </source>
</evidence>
<dbReference type="UniPathway" id="UPA00115">
    <property type="reaction ID" value="UER00408"/>
</dbReference>
<dbReference type="PANTHER" id="PTHR23429">
    <property type="entry name" value="GLUCOSE-6-PHOSPHATE 1-DEHYDROGENASE G6PD"/>
    <property type="match status" value="1"/>
</dbReference>
<dbReference type="SUPFAM" id="SSF55347">
    <property type="entry name" value="Glyceraldehyde-3-phosphate dehydrogenase-like, C-terminal domain"/>
    <property type="match status" value="1"/>
</dbReference>
<dbReference type="InterPro" id="IPR019796">
    <property type="entry name" value="G6P_DH_AS"/>
</dbReference>
<evidence type="ECO:0000256" key="7">
    <source>
        <dbReference type="HAMAP-Rule" id="MF_00966"/>
    </source>
</evidence>
<feature type="binding site" evidence="7">
    <location>
        <begin position="93"/>
        <end position="94"/>
    </location>
    <ligand>
        <name>NADP(+)</name>
        <dbReference type="ChEBI" id="CHEBI:58349"/>
    </ligand>
</feature>
<evidence type="ECO:0000256" key="2">
    <source>
        <dbReference type="ARBA" id="ARBA00009975"/>
    </source>
</evidence>
<dbReference type="Pfam" id="PF02781">
    <property type="entry name" value="G6PD_C"/>
    <property type="match status" value="1"/>
</dbReference>
<dbReference type="GO" id="GO:0004345">
    <property type="term" value="F:glucose-6-phosphate dehydrogenase activity"/>
    <property type="evidence" value="ECO:0007669"/>
    <property type="project" value="UniProtKB-UniRule"/>
</dbReference>
<name>A0A1I2F8N2_9FLAO</name>
<dbReference type="OrthoDB" id="9802739at2"/>
<keyword evidence="11" id="KW-1185">Reference proteome</keyword>
<dbReference type="GO" id="GO:0009051">
    <property type="term" value="P:pentose-phosphate shunt, oxidative branch"/>
    <property type="evidence" value="ECO:0007669"/>
    <property type="project" value="TreeGrafter"/>
</dbReference>
<dbReference type="GO" id="GO:0005829">
    <property type="term" value="C:cytosol"/>
    <property type="evidence" value="ECO:0007669"/>
    <property type="project" value="TreeGrafter"/>
</dbReference>
<dbReference type="InterPro" id="IPR001282">
    <property type="entry name" value="G6P_DH"/>
</dbReference>
<keyword evidence="5 7" id="KW-0560">Oxidoreductase</keyword>
<keyword evidence="4 7" id="KW-0521">NADP</keyword>
<comment type="pathway">
    <text evidence="1 7">Carbohydrate degradation; pentose phosphate pathway; D-ribulose 5-phosphate from D-glucose 6-phosphate (oxidative stage): step 1/3.</text>
</comment>
<feature type="binding site" evidence="7">
    <location>
        <position position="243"/>
    </location>
    <ligand>
        <name>substrate</name>
    </ligand>
</feature>
<evidence type="ECO:0000313" key="11">
    <source>
        <dbReference type="Proteomes" id="UP000198596"/>
    </source>
</evidence>
<dbReference type="Proteomes" id="UP000198596">
    <property type="component" value="Unassembled WGS sequence"/>
</dbReference>
<feature type="binding site" evidence="7">
    <location>
        <position position="186"/>
    </location>
    <ligand>
        <name>substrate</name>
    </ligand>
</feature>
<keyword evidence="6 7" id="KW-0119">Carbohydrate metabolism</keyword>
<dbReference type="PANTHER" id="PTHR23429:SF0">
    <property type="entry name" value="GLUCOSE-6-PHOSPHATE 1-DEHYDROGENASE"/>
    <property type="match status" value="1"/>
</dbReference>